<accession>A0ACC2SBP8</accession>
<evidence type="ECO:0000313" key="2">
    <source>
        <dbReference type="Proteomes" id="UP001165960"/>
    </source>
</evidence>
<sequence>MSRCNYKSEWSLILDLGRFDGAVECLTILGHGLKAWSCACRTNYTRQSAYSTNNIAQIDIPENHEAKVRMLRPTPASFRLSHYSQNGAT</sequence>
<dbReference type="EMBL" id="QTSX02005377">
    <property type="protein sequence ID" value="KAJ9059823.1"/>
    <property type="molecule type" value="Genomic_DNA"/>
</dbReference>
<gene>
    <name evidence="1" type="ORF">DSO57_1037518</name>
</gene>
<evidence type="ECO:0000313" key="1">
    <source>
        <dbReference type="EMBL" id="KAJ9059823.1"/>
    </source>
</evidence>
<proteinExistence type="predicted"/>
<reference evidence="1" key="1">
    <citation type="submission" date="2022-04" db="EMBL/GenBank/DDBJ databases">
        <title>Genome of the entomopathogenic fungus Entomophthora muscae.</title>
        <authorList>
            <person name="Elya C."/>
            <person name="Lovett B.R."/>
            <person name="Lee E."/>
            <person name="Macias A.M."/>
            <person name="Hajek A.E."/>
            <person name="De Bivort B.L."/>
            <person name="Kasson M.T."/>
            <person name="De Fine Licht H.H."/>
            <person name="Stajich J.E."/>
        </authorList>
    </citation>
    <scope>NUCLEOTIDE SEQUENCE</scope>
    <source>
        <strain evidence="1">Berkeley</strain>
    </source>
</reference>
<name>A0ACC2SBP8_9FUNG</name>
<organism evidence="1 2">
    <name type="scientific">Entomophthora muscae</name>
    <dbReference type="NCBI Taxonomy" id="34485"/>
    <lineage>
        <taxon>Eukaryota</taxon>
        <taxon>Fungi</taxon>
        <taxon>Fungi incertae sedis</taxon>
        <taxon>Zoopagomycota</taxon>
        <taxon>Entomophthoromycotina</taxon>
        <taxon>Entomophthoromycetes</taxon>
        <taxon>Entomophthorales</taxon>
        <taxon>Entomophthoraceae</taxon>
        <taxon>Entomophthora</taxon>
    </lineage>
</organism>
<dbReference type="Proteomes" id="UP001165960">
    <property type="component" value="Unassembled WGS sequence"/>
</dbReference>
<comment type="caution">
    <text evidence="1">The sequence shown here is derived from an EMBL/GenBank/DDBJ whole genome shotgun (WGS) entry which is preliminary data.</text>
</comment>
<keyword evidence="2" id="KW-1185">Reference proteome</keyword>
<protein>
    <submittedName>
        <fullName evidence="1">Uncharacterized protein</fullName>
    </submittedName>
</protein>